<accession>A0A1F8A9L1</accession>
<evidence type="ECO:0000256" key="3">
    <source>
        <dbReference type="ARBA" id="ARBA00022741"/>
    </source>
</evidence>
<sequence>MTIQAVAVYIEPVPTERFKLSQYASCASFISAFARTVEFSMFPKGEGTLVHVSTIRRLGQIATAMTRGVVCMLIPRRPDVYWNGRPVDAELTVSILNRLSFAWAEPLLKYVSINRSLEFDNLPQLAHSKRAEYLLSRLTVARASRRKLSEALATIHIRSFIQQVVLTVVSSALSVGPQVALYEILRCLEVRGLDPSASWRSWQWVGILGASTTLLTALQSWVQWLNNAEVCIPMVGEILTAIYAKALRTKSIRHLPSDLGVGKRDKDADQKKSGDSPHSTINLAAVDSERIIDFAGYTYLVPSALLRLLFPTYS</sequence>
<feature type="region of interest" description="Disordered" evidence="5">
    <location>
        <begin position="258"/>
        <end position="280"/>
    </location>
</feature>
<evidence type="ECO:0000313" key="7">
    <source>
        <dbReference type="Proteomes" id="UP000179179"/>
    </source>
</evidence>
<keyword evidence="3" id="KW-0547">Nucleotide-binding</keyword>
<dbReference type="InterPro" id="IPR050173">
    <property type="entry name" value="ABC_transporter_C-like"/>
</dbReference>
<dbReference type="STRING" id="109264.A0A1F8A9L1"/>
<proteinExistence type="inferred from homology"/>
<organism evidence="6 7">
    <name type="scientific">Aspergillus bombycis</name>
    <dbReference type="NCBI Taxonomy" id="109264"/>
    <lineage>
        <taxon>Eukaryota</taxon>
        <taxon>Fungi</taxon>
        <taxon>Dikarya</taxon>
        <taxon>Ascomycota</taxon>
        <taxon>Pezizomycotina</taxon>
        <taxon>Eurotiomycetes</taxon>
        <taxon>Eurotiomycetidae</taxon>
        <taxon>Eurotiales</taxon>
        <taxon>Aspergillaceae</taxon>
        <taxon>Aspergillus</taxon>
    </lineage>
</organism>
<dbReference type="PANTHER" id="PTHR24223:SF456">
    <property type="entry name" value="MULTIDRUG RESISTANCE-ASSOCIATED PROTEIN LETHAL(2)03659"/>
    <property type="match status" value="1"/>
</dbReference>
<dbReference type="Proteomes" id="UP000179179">
    <property type="component" value="Unassembled WGS sequence"/>
</dbReference>
<dbReference type="GeneID" id="34446821"/>
<protein>
    <submittedName>
        <fullName evidence="6">Uncharacterized protein</fullName>
    </submittedName>
</protein>
<comment type="caution">
    <text evidence="6">The sequence shown here is derived from an EMBL/GenBank/DDBJ whole genome shotgun (WGS) entry which is preliminary data.</text>
</comment>
<evidence type="ECO:0000256" key="1">
    <source>
        <dbReference type="ARBA" id="ARBA00004141"/>
    </source>
</evidence>
<dbReference type="RefSeq" id="XP_022392131.1">
    <property type="nucleotide sequence ID" value="XM_022530561.1"/>
</dbReference>
<comment type="subcellular location">
    <subcellularLocation>
        <location evidence="1">Membrane</location>
        <topology evidence="1">Multi-pass membrane protein</topology>
    </subcellularLocation>
</comment>
<dbReference type="GO" id="GO:0016020">
    <property type="term" value="C:membrane"/>
    <property type="evidence" value="ECO:0007669"/>
    <property type="project" value="UniProtKB-SubCell"/>
</dbReference>
<reference evidence="6 7" key="1">
    <citation type="journal article" date="2016" name="Genome Biol. Evol.">
        <title>Draft genome sequence of an aflatoxigenic Aspergillus species, A. bombycis.</title>
        <authorList>
            <person name="Moore G.G."/>
            <person name="Mack B.M."/>
            <person name="Beltz S.B."/>
            <person name="Gilbert M.K."/>
        </authorList>
    </citation>
    <scope>NUCLEOTIDE SEQUENCE [LARGE SCALE GENOMIC DNA]</scope>
    <source>
        <strain evidence="7">NRRL 26010</strain>
    </source>
</reference>
<dbReference type="PANTHER" id="PTHR24223">
    <property type="entry name" value="ATP-BINDING CASSETTE SUB-FAMILY C"/>
    <property type="match status" value="1"/>
</dbReference>
<name>A0A1F8A9L1_9EURO</name>
<evidence type="ECO:0000256" key="5">
    <source>
        <dbReference type="SAM" id="MobiDB-lite"/>
    </source>
</evidence>
<dbReference type="EMBL" id="LYCR01000016">
    <property type="protein sequence ID" value="OGM48414.1"/>
    <property type="molecule type" value="Genomic_DNA"/>
</dbReference>
<dbReference type="OrthoDB" id="6500128at2759"/>
<dbReference type="GO" id="GO:0005524">
    <property type="term" value="F:ATP binding"/>
    <property type="evidence" value="ECO:0007669"/>
    <property type="project" value="UniProtKB-KW"/>
</dbReference>
<dbReference type="AlphaFoldDB" id="A0A1F8A9L1"/>
<comment type="similarity">
    <text evidence="2">Belongs to the ABC transporter superfamily. ABCC family. Conjugate transporter (TC 3.A.1.208) subfamily.</text>
</comment>
<gene>
    <name evidence="6" type="ORF">ABOM_003431</name>
</gene>
<keyword evidence="7" id="KW-1185">Reference proteome</keyword>
<evidence type="ECO:0000313" key="6">
    <source>
        <dbReference type="EMBL" id="OGM48414.1"/>
    </source>
</evidence>
<keyword evidence="4" id="KW-0067">ATP-binding</keyword>
<evidence type="ECO:0000256" key="2">
    <source>
        <dbReference type="ARBA" id="ARBA00009726"/>
    </source>
</evidence>
<feature type="compositionally biased region" description="Basic and acidic residues" evidence="5">
    <location>
        <begin position="261"/>
        <end position="275"/>
    </location>
</feature>
<dbReference type="GO" id="GO:0042626">
    <property type="term" value="F:ATPase-coupled transmembrane transporter activity"/>
    <property type="evidence" value="ECO:0007669"/>
    <property type="project" value="TreeGrafter"/>
</dbReference>
<evidence type="ECO:0000256" key="4">
    <source>
        <dbReference type="ARBA" id="ARBA00022840"/>
    </source>
</evidence>